<dbReference type="AlphaFoldDB" id="A0A8W7PS37"/>
<name>A0A8W7PS37_ANOCL</name>
<dbReference type="EnsemblMetazoa" id="ACOM036864-RA">
    <property type="protein sequence ID" value="ACOM036864-PA.1"/>
    <property type="gene ID" value="ACOM036864"/>
</dbReference>
<accession>A0A8W7PS37</accession>
<protein>
    <submittedName>
        <fullName evidence="1">Uncharacterized protein</fullName>
    </submittedName>
</protein>
<sequence length="148" mass="16913">MSTALLHRKRVTHHKYRRKFNFNPYPYPYPLHIDSANTNPGRKRYTTEQNAEGASVLWLESRTDLLLPAPGQGTVERFSAKNSRMRCCVRVGQCTEAVKQKSSYETFPIEGWPWLRDQGSPEGNGPLKMGGSVYGRCRNHCKRAVSIE</sequence>
<organism evidence="1">
    <name type="scientific">Anopheles coluzzii</name>
    <name type="common">African malaria mosquito</name>
    <dbReference type="NCBI Taxonomy" id="1518534"/>
    <lineage>
        <taxon>Eukaryota</taxon>
        <taxon>Metazoa</taxon>
        <taxon>Ecdysozoa</taxon>
        <taxon>Arthropoda</taxon>
        <taxon>Hexapoda</taxon>
        <taxon>Insecta</taxon>
        <taxon>Pterygota</taxon>
        <taxon>Neoptera</taxon>
        <taxon>Endopterygota</taxon>
        <taxon>Diptera</taxon>
        <taxon>Nematocera</taxon>
        <taxon>Culicoidea</taxon>
        <taxon>Culicidae</taxon>
        <taxon>Anophelinae</taxon>
        <taxon>Anopheles</taxon>
    </lineage>
</organism>
<reference evidence="1" key="1">
    <citation type="submission" date="2022-08" db="UniProtKB">
        <authorList>
            <consortium name="EnsemblMetazoa"/>
        </authorList>
    </citation>
    <scope>IDENTIFICATION</scope>
</reference>
<proteinExistence type="predicted"/>
<dbReference type="Proteomes" id="UP000075882">
    <property type="component" value="Unassembled WGS sequence"/>
</dbReference>
<evidence type="ECO:0000313" key="1">
    <source>
        <dbReference type="EnsemblMetazoa" id="ACOM036864-PA.1"/>
    </source>
</evidence>